<dbReference type="GO" id="GO:0006218">
    <property type="term" value="P:uridine catabolic process"/>
    <property type="evidence" value="ECO:0007669"/>
    <property type="project" value="TreeGrafter"/>
</dbReference>
<evidence type="ECO:0000256" key="1">
    <source>
        <dbReference type="ARBA" id="ARBA00011888"/>
    </source>
</evidence>
<evidence type="ECO:0000313" key="6">
    <source>
        <dbReference type="Proteomes" id="UP000593601"/>
    </source>
</evidence>
<dbReference type="RefSeq" id="WP_193735018.1">
    <property type="nucleotide sequence ID" value="NZ_CP063304.1"/>
</dbReference>
<reference evidence="5 6" key="1">
    <citation type="submission" date="2020-10" db="EMBL/GenBank/DDBJ databases">
        <title>Blautia liquoris sp.nov., isolated from the mud in a fermentation cellar used for the production of Chinese strong-flavoured liquor.</title>
        <authorList>
            <person name="Lu L."/>
        </authorList>
    </citation>
    <scope>NUCLEOTIDE SEQUENCE [LARGE SCALE GENOMIC DNA]</scope>
    <source>
        <strain evidence="5 6">LZLJ-3</strain>
    </source>
</reference>
<dbReference type="EC" id="2.4.2.3" evidence="1"/>
<dbReference type="KEGG" id="bliq:INP51_11655"/>
<dbReference type="SUPFAM" id="SSF53167">
    <property type="entry name" value="Purine and uridine phosphorylases"/>
    <property type="match status" value="1"/>
</dbReference>
<dbReference type="CDD" id="cd17767">
    <property type="entry name" value="UP_EcUdp-like"/>
    <property type="match status" value="1"/>
</dbReference>
<evidence type="ECO:0000256" key="2">
    <source>
        <dbReference type="ARBA" id="ARBA00021980"/>
    </source>
</evidence>
<dbReference type="PANTHER" id="PTHR43691:SF11">
    <property type="entry name" value="FI09636P-RELATED"/>
    <property type="match status" value="1"/>
</dbReference>
<keyword evidence="6" id="KW-1185">Reference proteome</keyword>
<name>A0A7M2REC3_9FIRM</name>
<evidence type="ECO:0000259" key="4">
    <source>
        <dbReference type="Pfam" id="PF01048"/>
    </source>
</evidence>
<dbReference type="PANTHER" id="PTHR43691">
    <property type="entry name" value="URIDINE PHOSPHORYLASE"/>
    <property type="match status" value="1"/>
</dbReference>
<dbReference type="AlphaFoldDB" id="A0A7M2REC3"/>
<gene>
    <name evidence="5" type="ORF">INP51_11655</name>
</gene>
<dbReference type="EMBL" id="CP063304">
    <property type="protein sequence ID" value="QOV18656.1"/>
    <property type="molecule type" value="Genomic_DNA"/>
</dbReference>
<accession>A0A7M2REC3</accession>
<dbReference type="Gene3D" id="3.40.50.1580">
    <property type="entry name" value="Nucleoside phosphorylase domain"/>
    <property type="match status" value="1"/>
</dbReference>
<feature type="domain" description="Nucleoside phosphorylase" evidence="4">
    <location>
        <begin position="22"/>
        <end position="242"/>
    </location>
</feature>
<evidence type="ECO:0000256" key="3">
    <source>
        <dbReference type="ARBA" id="ARBA00048447"/>
    </source>
</evidence>
<dbReference type="InterPro" id="IPR000845">
    <property type="entry name" value="Nucleoside_phosphorylase_d"/>
</dbReference>
<dbReference type="InterPro" id="IPR035994">
    <property type="entry name" value="Nucleoside_phosphorylase_sf"/>
</dbReference>
<protein>
    <recommendedName>
        <fullName evidence="2">Uridine phosphorylase</fullName>
        <ecNumber evidence="1">2.4.2.3</ecNumber>
    </recommendedName>
</protein>
<sequence length="249" mass="26611">MEKKKRDVLPCIALCEGDIYPRVITCGDPARAEKIARKLDDMKCLAKNREYHTYVGSWKGIPVTVTSHGVGEGGAVIGFESLCRAGAKVIIRVGTCGGMQKEITAGSIVIAKAACREDGVTEKMIPMSYPAIADADVQRALENSANHLQIETHSGIVLTQALFYPGLLESMVRLYMKAGVIAMENEVAGLLVVASLHKVKAGAILAADAPAFELVGVEGYQPDENMVAQAVNQEIEIALDAVISVEIDE</sequence>
<comment type="catalytic activity">
    <reaction evidence="3">
        <text>uridine + phosphate = alpha-D-ribose 1-phosphate + uracil</text>
        <dbReference type="Rhea" id="RHEA:24388"/>
        <dbReference type="ChEBI" id="CHEBI:16704"/>
        <dbReference type="ChEBI" id="CHEBI:17568"/>
        <dbReference type="ChEBI" id="CHEBI:43474"/>
        <dbReference type="ChEBI" id="CHEBI:57720"/>
        <dbReference type="EC" id="2.4.2.3"/>
    </reaction>
</comment>
<dbReference type="Pfam" id="PF01048">
    <property type="entry name" value="PNP_UDP_1"/>
    <property type="match status" value="1"/>
</dbReference>
<proteinExistence type="predicted"/>
<dbReference type="Proteomes" id="UP000593601">
    <property type="component" value="Chromosome"/>
</dbReference>
<evidence type="ECO:0000313" key="5">
    <source>
        <dbReference type="EMBL" id="QOV18656.1"/>
    </source>
</evidence>
<organism evidence="5 6">
    <name type="scientific">Blautia liquoris</name>
    <dbReference type="NCBI Taxonomy" id="2779518"/>
    <lineage>
        <taxon>Bacteria</taxon>
        <taxon>Bacillati</taxon>
        <taxon>Bacillota</taxon>
        <taxon>Clostridia</taxon>
        <taxon>Lachnospirales</taxon>
        <taxon>Lachnospiraceae</taxon>
        <taxon>Blautia</taxon>
    </lineage>
</organism>
<dbReference type="GO" id="GO:0004850">
    <property type="term" value="F:uridine phosphorylase activity"/>
    <property type="evidence" value="ECO:0007669"/>
    <property type="project" value="UniProtKB-EC"/>
</dbReference>
<dbReference type="GO" id="GO:0005829">
    <property type="term" value="C:cytosol"/>
    <property type="evidence" value="ECO:0007669"/>
    <property type="project" value="TreeGrafter"/>
</dbReference>